<evidence type="ECO:0000313" key="2">
    <source>
        <dbReference type="Proteomes" id="UP000784294"/>
    </source>
</evidence>
<protein>
    <submittedName>
        <fullName evidence="1">Uncharacterized protein</fullName>
    </submittedName>
</protein>
<dbReference type="AlphaFoldDB" id="A0A3S5A681"/>
<name>A0A3S5A681_9PLAT</name>
<organism evidence="1 2">
    <name type="scientific">Protopolystoma xenopodis</name>
    <dbReference type="NCBI Taxonomy" id="117903"/>
    <lineage>
        <taxon>Eukaryota</taxon>
        <taxon>Metazoa</taxon>
        <taxon>Spiralia</taxon>
        <taxon>Lophotrochozoa</taxon>
        <taxon>Platyhelminthes</taxon>
        <taxon>Monogenea</taxon>
        <taxon>Polyopisthocotylea</taxon>
        <taxon>Polystomatidea</taxon>
        <taxon>Polystomatidae</taxon>
        <taxon>Protopolystoma</taxon>
    </lineage>
</organism>
<dbReference type="EMBL" id="CAAALY010016699">
    <property type="protein sequence ID" value="VEL13069.1"/>
    <property type="molecule type" value="Genomic_DNA"/>
</dbReference>
<keyword evidence="2" id="KW-1185">Reference proteome</keyword>
<proteinExistence type="predicted"/>
<dbReference type="Proteomes" id="UP000784294">
    <property type="component" value="Unassembled WGS sequence"/>
</dbReference>
<gene>
    <name evidence="1" type="ORF">PXEA_LOCUS6509</name>
</gene>
<accession>A0A3S5A681</accession>
<reference evidence="1" key="1">
    <citation type="submission" date="2018-11" db="EMBL/GenBank/DDBJ databases">
        <authorList>
            <consortium name="Pathogen Informatics"/>
        </authorList>
    </citation>
    <scope>NUCLEOTIDE SEQUENCE</scope>
</reference>
<evidence type="ECO:0000313" key="1">
    <source>
        <dbReference type="EMBL" id="VEL13069.1"/>
    </source>
</evidence>
<comment type="caution">
    <text evidence="1">The sequence shown here is derived from an EMBL/GenBank/DDBJ whole genome shotgun (WGS) entry which is preliminary data.</text>
</comment>
<sequence>MYPVASNQPSLDLTRLCQPDLSFFAGWAGWAGVSHPQHTGSSLQLIPSRRFAFSPSSRSGFRLPPRQPLLEGPMPALHGKVDRKPRKRTMLESPAIKVYRDTGCQTETATVSNWLCDFFLYYPLSQPAAAFIQLKMAIIN</sequence>